<dbReference type="RefSeq" id="WP_073385049.1">
    <property type="nucleotide sequence ID" value="NZ_FQXK01000004.1"/>
</dbReference>
<dbReference type="AlphaFoldDB" id="A0A1M5SQK0"/>
<evidence type="ECO:0000313" key="1">
    <source>
        <dbReference type="EMBL" id="SHH40799.1"/>
    </source>
</evidence>
<organism evidence="1 2">
    <name type="scientific">Butyrivibrio fibrisolvens DSM 3071</name>
    <dbReference type="NCBI Taxonomy" id="1121131"/>
    <lineage>
        <taxon>Bacteria</taxon>
        <taxon>Bacillati</taxon>
        <taxon>Bacillota</taxon>
        <taxon>Clostridia</taxon>
        <taxon>Lachnospirales</taxon>
        <taxon>Lachnospiraceae</taxon>
        <taxon>Butyrivibrio</taxon>
    </lineage>
</organism>
<gene>
    <name evidence="1" type="ORF">SAMN02745229_00365</name>
</gene>
<name>A0A1M5SQK0_BUTFI</name>
<dbReference type="EMBL" id="FQXK01000004">
    <property type="protein sequence ID" value="SHH40799.1"/>
    <property type="molecule type" value="Genomic_DNA"/>
</dbReference>
<sequence>MENRTNIILEEYIPLKIIINKDDEAVDYLTFSKNNMSYIELTFGINSHFLKRVTLLSSHDFEYSDERLLIDKYIETNICILKNKIKCDIFKTIIYQNGAKIILSSEKASRYVKVGNVFLGLSNNKAIVNICVCEMSLMELNHLKNELELQ</sequence>
<reference evidence="2" key="1">
    <citation type="submission" date="2016-11" db="EMBL/GenBank/DDBJ databases">
        <authorList>
            <person name="Varghese N."/>
            <person name="Submissions S."/>
        </authorList>
    </citation>
    <scope>NUCLEOTIDE SEQUENCE [LARGE SCALE GENOMIC DNA]</scope>
    <source>
        <strain evidence="2">DSM 3071</strain>
    </source>
</reference>
<keyword evidence="2" id="KW-1185">Reference proteome</keyword>
<dbReference type="Proteomes" id="UP000184278">
    <property type="component" value="Unassembled WGS sequence"/>
</dbReference>
<protein>
    <submittedName>
        <fullName evidence="1">Uncharacterized protein</fullName>
    </submittedName>
</protein>
<proteinExistence type="predicted"/>
<evidence type="ECO:0000313" key="2">
    <source>
        <dbReference type="Proteomes" id="UP000184278"/>
    </source>
</evidence>
<dbReference type="GeneID" id="89509268"/>
<dbReference type="STRING" id="1121131.SAMN02745229_00365"/>
<accession>A0A1M5SQK0</accession>
<dbReference type="OrthoDB" id="2067300at2"/>